<dbReference type="EMBL" id="ML732849">
    <property type="protein sequence ID" value="KAB8269292.1"/>
    <property type="molecule type" value="Genomic_DNA"/>
</dbReference>
<reference evidence="2 3" key="1">
    <citation type="submission" date="2019-04" db="EMBL/GenBank/DDBJ databases">
        <title>Fungal friends and foes A comparative genomics study of 23 Aspergillus species from section Flavi.</title>
        <authorList>
            <consortium name="DOE Joint Genome Institute"/>
            <person name="Kjaerbolling I."/>
            <person name="Vesth T.C."/>
            <person name="Frisvad J.C."/>
            <person name="Nybo J.L."/>
            <person name="Theobald S."/>
            <person name="Kildgaard S."/>
            <person name="Petersen T.I."/>
            <person name="Kuo A."/>
            <person name="Sato A."/>
            <person name="Lyhne E.K."/>
            <person name="Kogle M.E."/>
            <person name="Wiebenga A."/>
            <person name="Kun R.S."/>
            <person name="Lubbers R.J."/>
            <person name="Makela M.R."/>
            <person name="Barry K."/>
            <person name="Chovatia M."/>
            <person name="Clum A."/>
            <person name="Daum C."/>
            <person name="Haridas S."/>
            <person name="He G."/>
            <person name="LaButti K."/>
            <person name="Lipzen A."/>
            <person name="Mondo S."/>
            <person name="Pangilinan J."/>
            <person name="Riley R."/>
            <person name="Salamov A."/>
            <person name="Simmons B.A."/>
            <person name="Magnuson J.K."/>
            <person name="Henrissat B."/>
            <person name="Mortensen U.H."/>
            <person name="Larsen T.O."/>
            <person name="De vries R.P."/>
            <person name="Grigoriev I.V."/>
            <person name="Machida M."/>
            <person name="Baker S.E."/>
            <person name="Andersen M.R."/>
        </authorList>
    </citation>
    <scope>NUCLEOTIDE SEQUENCE [LARGE SCALE GENOMIC DNA]</scope>
    <source>
        <strain evidence="2 3">CBS 117635</strain>
    </source>
</reference>
<proteinExistence type="predicted"/>
<evidence type="ECO:0000256" key="1">
    <source>
        <dbReference type="SAM" id="Phobius"/>
    </source>
</evidence>
<feature type="transmembrane region" description="Helical" evidence="1">
    <location>
        <begin position="51"/>
        <end position="69"/>
    </location>
</feature>
<evidence type="ECO:0000313" key="3">
    <source>
        <dbReference type="Proteomes" id="UP000326289"/>
    </source>
</evidence>
<gene>
    <name evidence="2" type="ORF">BDV30DRAFT_189757</name>
</gene>
<name>A0A5N6IRJ1_9EURO</name>
<sequence>MYLNLDILIQLHLVGLFVRHGCVLHTAHLPCVYICTAGISSKWREPGVMGYTLYTLYMCSSHVYLYVVLSIRSHCRLPSCICICSAY</sequence>
<protein>
    <submittedName>
        <fullName evidence="2">Uncharacterized protein</fullName>
    </submittedName>
</protein>
<dbReference type="AlphaFoldDB" id="A0A5N6IRJ1"/>
<dbReference type="Proteomes" id="UP000326289">
    <property type="component" value="Unassembled WGS sequence"/>
</dbReference>
<organism evidence="2 3">
    <name type="scientific">Aspergillus minisclerotigenes</name>
    <dbReference type="NCBI Taxonomy" id="656917"/>
    <lineage>
        <taxon>Eukaryota</taxon>
        <taxon>Fungi</taxon>
        <taxon>Dikarya</taxon>
        <taxon>Ascomycota</taxon>
        <taxon>Pezizomycotina</taxon>
        <taxon>Eurotiomycetes</taxon>
        <taxon>Eurotiomycetidae</taxon>
        <taxon>Eurotiales</taxon>
        <taxon>Aspergillaceae</taxon>
        <taxon>Aspergillus</taxon>
        <taxon>Aspergillus subgen. Circumdati</taxon>
    </lineage>
</organism>
<keyword evidence="3" id="KW-1185">Reference proteome</keyword>
<accession>A0A5N6IRJ1</accession>
<evidence type="ECO:0000313" key="2">
    <source>
        <dbReference type="EMBL" id="KAB8269292.1"/>
    </source>
</evidence>
<keyword evidence="1" id="KW-1133">Transmembrane helix</keyword>
<keyword evidence="1" id="KW-0812">Transmembrane</keyword>
<keyword evidence="1" id="KW-0472">Membrane</keyword>